<evidence type="ECO:0000313" key="1">
    <source>
        <dbReference type="EMBL" id="PRP71265.1"/>
    </source>
</evidence>
<proteinExistence type="predicted"/>
<accession>A0A2S9X6F8</accession>
<name>A0A2S9X6F8_9NEIS</name>
<reference evidence="1 2" key="1">
    <citation type="submission" date="2017-01" db="EMBL/GenBank/DDBJ databases">
        <title>New insights into the genetic diversity of Chromobacterium isolated from tropical freshwater lake.</title>
        <authorList>
            <person name="Santos A.B."/>
            <person name="Nascimento A.M."/>
            <person name="Da Silva P.C."/>
        </authorList>
    </citation>
    <scope>NUCLEOTIDE SEQUENCE [LARGE SCALE GENOMIC DNA]</scope>
    <source>
        <strain evidence="1 2">56AF</strain>
    </source>
</reference>
<gene>
    <name evidence="1" type="ORF">BUE93_07815</name>
</gene>
<dbReference type="EMBL" id="MTBD01000016">
    <property type="protein sequence ID" value="PRP71265.1"/>
    <property type="molecule type" value="Genomic_DNA"/>
</dbReference>
<dbReference type="RefSeq" id="WP_106076383.1">
    <property type="nucleotide sequence ID" value="NZ_MTBD01000016.1"/>
</dbReference>
<protein>
    <submittedName>
        <fullName evidence="1">Uncharacterized protein</fullName>
    </submittedName>
</protein>
<organism evidence="1 2">
    <name type="scientific">Chromobacterium amazonense</name>
    <dbReference type="NCBI Taxonomy" id="1382803"/>
    <lineage>
        <taxon>Bacteria</taxon>
        <taxon>Pseudomonadati</taxon>
        <taxon>Pseudomonadota</taxon>
        <taxon>Betaproteobacteria</taxon>
        <taxon>Neisseriales</taxon>
        <taxon>Chromobacteriaceae</taxon>
        <taxon>Chromobacterium</taxon>
    </lineage>
</organism>
<evidence type="ECO:0000313" key="2">
    <source>
        <dbReference type="Proteomes" id="UP000239469"/>
    </source>
</evidence>
<dbReference type="Proteomes" id="UP000239469">
    <property type="component" value="Unassembled WGS sequence"/>
</dbReference>
<sequence>MSKNTYNIELTIKCRLVEDADFMMQLAKAVAEADKAGNKAAMGIMAGAMDDLNKVAEIVIKGSMREQLKEVLGEAGFDRIQISGKVTPKKDNFALIEAAEKTYL</sequence>
<comment type="caution">
    <text evidence="1">The sequence shown here is derived from an EMBL/GenBank/DDBJ whole genome shotgun (WGS) entry which is preliminary data.</text>
</comment>
<dbReference type="AlphaFoldDB" id="A0A2S9X6F8"/>